<feature type="compositionally biased region" description="Basic and acidic residues" evidence="7">
    <location>
        <begin position="62"/>
        <end position="113"/>
    </location>
</feature>
<protein>
    <submittedName>
        <fullName evidence="9">Type IV secretory system conjugative DNA transfer family protein</fullName>
    </submittedName>
</protein>
<evidence type="ECO:0000313" key="9">
    <source>
        <dbReference type="EMBL" id="MCT7397822.1"/>
    </source>
</evidence>
<evidence type="ECO:0000256" key="5">
    <source>
        <dbReference type="ARBA" id="ARBA00022989"/>
    </source>
</evidence>
<feature type="region of interest" description="Disordered" evidence="7">
    <location>
        <begin position="802"/>
        <end position="835"/>
    </location>
</feature>
<gene>
    <name evidence="9" type="ORF">N5B56_01805</name>
</gene>
<evidence type="ECO:0000256" key="6">
    <source>
        <dbReference type="ARBA" id="ARBA00023136"/>
    </source>
</evidence>
<feature type="region of interest" description="Disordered" evidence="7">
    <location>
        <begin position="17"/>
        <end position="113"/>
    </location>
</feature>
<proteinExistence type="inferred from homology"/>
<evidence type="ECO:0000256" key="7">
    <source>
        <dbReference type="SAM" id="MobiDB-lite"/>
    </source>
</evidence>
<name>A0ABT2M0A6_9FIRM</name>
<evidence type="ECO:0000256" key="2">
    <source>
        <dbReference type="ARBA" id="ARBA00008806"/>
    </source>
</evidence>
<evidence type="ECO:0000256" key="3">
    <source>
        <dbReference type="ARBA" id="ARBA00022475"/>
    </source>
</evidence>
<reference evidence="9" key="1">
    <citation type="submission" date="2022-09" db="EMBL/GenBank/DDBJ databases">
        <title>Eubacterium sp. LFL-14 isolated from human feces.</title>
        <authorList>
            <person name="Liu F."/>
        </authorList>
    </citation>
    <scope>NUCLEOTIDE SEQUENCE</scope>
    <source>
        <strain evidence="9">LFL-14</strain>
    </source>
</reference>
<keyword evidence="3" id="KW-1003">Cell membrane</keyword>
<feature type="compositionally biased region" description="Basic and acidic residues" evidence="7">
    <location>
        <begin position="30"/>
        <end position="54"/>
    </location>
</feature>
<dbReference type="NCBIfam" id="NF045973">
    <property type="entry name" value="conju_CD1115"/>
    <property type="match status" value="1"/>
</dbReference>
<comment type="subcellular location">
    <subcellularLocation>
        <location evidence="1">Cell membrane</location>
        <topology evidence="1">Multi-pass membrane protein</topology>
    </subcellularLocation>
</comment>
<comment type="similarity">
    <text evidence="2">Belongs to the VirD4/TraG family.</text>
</comment>
<organism evidence="9 10">
    <name type="scientific">Eubacterium album</name>
    <dbReference type="NCBI Taxonomy" id="2978477"/>
    <lineage>
        <taxon>Bacteria</taxon>
        <taxon>Bacillati</taxon>
        <taxon>Bacillota</taxon>
        <taxon>Clostridia</taxon>
        <taxon>Eubacteriales</taxon>
        <taxon>Eubacteriaceae</taxon>
        <taxon>Eubacterium</taxon>
    </lineage>
</organism>
<comment type="caution">
    <text evidence="9">The sequence shown here is derived from an EMBL/GenBank/DDBJ whole genome shotgun (WGS) entry which is preliminary data.</text>
</comment>
<keyword evidence="10" id="KW-1185">Reference proteome</keyword>
<feature type="compositionally biased region" description="Basic and acidic residues" evidence="7">
    <location>
        <begin position="865"/>
        <end position="893"/>
    </location>
</feature>
<dbReference type="Pfam" id="PF02534">
    <property type="entry name" value="T4SS-DNA_transf"/>
    <property type="match status" value="1"/>
</dbReference>
<dbReference type="Gene3D" id="3.40.50.300">
    <property type="entry name" value="P-loop containing nucleotide triphosphate hydrolases"/>
    <property type="match status" value="2"/>
</dbReference>
<evidence type="ECO:0000256" key="8">
    <source>
        <dbReference type="SAM" id="Phobius"/>
    </source>
</evidence>
<keyword evidence="4 8" id="KW-0812">Transmembrane</keyword>
<dbReference type="InterPro" id="IPR003688">
    <property type="entry name" value="TraG/VirD4"/>
</dbReference>
<dbReference type="EMBL" id="JAODBU010000002">
    <property type="protein sequence ID" value="MCT7397822.1"/>
    <property type="molecule type" value="Genomic_DNA"/>
</dbReference>
<feature type="region of interest" description="Disordered" evidence="7">
    <location>
        <begin position="861"/>
        <end position="900"/>
    </location>
</feature>
<feature type="transmembrane region" description="Helical" evidence="8">
    <location>
        <begin position="158"/>
        <end position="180"/>
    </location>
</feature>
<feature type="compositionally biased region" description="Polar residues" evidence="7">
    <location>
        <begin position="809"/>
        <end position="835"/>
    </location>
</feature>
<dbReference type="InterPro" id="IPR027417">
    <property type="entry name" value="P-loop_NTPase"/>
</dbReference>
<evidence type="ECO:0000256" key="4">
    <source>
        <dbReference type="ARBA" id="ARBA00022692"/>
    </source>
</evidence>
<dbReference type="PANTHER" id="PTHR37937">
    <property type="entry name" value="CONJUGATIVE TRANSFER: DNA TRANSPORT"/>
    <property type="match status" value="1"/>
</dbReference>
<dbReference type="Proteomes" id="UP001431199">
    <property type="component" value="Unassembled WGS sequence"/>
</dbReference>
<dbReference type="PANTHER" id="PTHR37937:SF1">
    <property type="entry name" value="CONJUGATIVE TRANSFER: DNA TRANSPORT"/>
    <property type="match status" value="1"/>
</dbReference>
<keyword evidence="5 8" id="KW-1133">Transmembrane helix</keyword>
<dbReference type="SUPFAM" id="SSF52540">
    <property type="entry name" value="P-loop containing nucleoside triphosphate hydrolases"/>
    <property type="match status" value="1"/>
</dbReference>
<sequence length="912" mass="104139">MRKKNKMSKEYLEKLEKYKILKESVGGATQKEEKSEENETKKKSPETIDVEYKIKNYVHAEIPAKESENYKKKENEKLWEENGEKKSEKTETEENETDNEKINNEEKSNETKKPEIKSRVSFFVDKIKDKRKEKREENENEELSDKIVRIVRSSSVQVCFLGIALILLLSYIYGMFGSLVQGKISASIVRNVGLALHRSGFRKFSVFAIVGVAALSLIIKRQEGKAGNSDDRNFEFSEYDHYGTSKWMTDEEKTILLEEKDSLMEMSGLIFGIDLDTGKYVGLPVDSKLNRNIAVCGSQGSTKSASYVRNSIIQLVKNGQTVIVTDPKGEMYRDTAKYCEDNGYVVKQWNLKDLISSDSWHCLGDVDEDNINTFVDTVIRNTTDKFDHFYDNTEMDLLKALCLYIKLDEDIPKEEKTFAKAYQMILNNDVSELDAKFDALEEDNPAKQAYNLFSKADKVKGNAILGLGTRLQTLQNKKLQKVTGSEDIDLELPAKQKCAYYIITSDQESTYDVYSTLFIAYLFIKTVAFADRQQNGKTIVPIHFMLDEFPNIGEIVDFKKKLATVRGRGIGISIIFQNIPQMANRYPNNQYLEILGGCDIQLFLGCNDEMTAKYYSGKTGEGTIDVETKRKNLKTLRVTDYTSDFAQSEGLGKRLVLTPDEVMRLREPTEEDPFGQGLLWVGGSRPLKIRKAMFWTHPESKKFEKTIASQHIPKWVYDLKDKTNFKTKYGGLYEIGIIPDNFKDTFEAWEKEAQEVEAKKMEQLQLNRENKIDVSGSSIPIKRTSIENKNGAVNVKQNIISSGNQNQNVKPNQENDNSETVNNIENDSSKENVNPMENLNLGTAIKQEENVTPTVTKFKFGAKRRSSETKTEENENKTIENQENETKNTETRQRINQSEVSIDDVMSSLIKK</sequence>
<keyword evidence="6 8" id="KW-0472">Membrane</keyword>
<dbReference type="RefSeq" id="WP_260978258.1">
    <property type="nucleotide sequence ID" value="NZ_JAODBU010000002.1"/>
</dbReference>
<dbReference type="InterPro" id="IPR051539">
    <property type="entry name" value="T4SS-coupling_protein"/>
</dbReference>
<dbReference type="CDD" id="cd01127">
    <property type="entry name" value="TrwB_TraG_TraD_VirD4"/>
    <property type="match status" value="1"/>
</dbReference>
<evidence type="ECO:0000313" key="10">
    <source>
        <dbReference type="Proteomes" id="UP001431199"/>
    </source>
</evidence>
<evidence type="ECO:0000256" key="1">
    <source>
        <dbReference type="ARBA" id="ARBA00004651"/>
    </source>
</evidence>
<accession>A0ABT2M0A6</accession>